<evidence type="ECO:0000256" key="1">
    <source>
        <dbReference type="ARBA" id="ARBA00006845"/>
    </source>
</evidence>
<protein>
    <submittedName>
        <fullName evidence="3">Barstar family protein</fullName>
    </submittedName>
</protein>
<dbReference type="Proteomes" id="UP000322220">
    <property type="component" value="Unassembled WGS sequence"/>
</dbReference>
<dbReference type="EMBL" id="VTIK01000002">
    <property type="protein sequence ID" value="TYU53944.1"/>
    <property type="molecule type" value="Genomic_DNA"/>
</dbReference>
<dbReference type="InterPro" id="IPR035905">
    <property type="entry name" value="Barstar-like_sf"/>
</dbReference>
<name>A0AB74NBS6_LISMN</name>
<accession>A0AB74NBS6</accession>
<proteinExistence type="inferred from homology"/>
<dbReference type="Pfam" id="PF01337">
    <property type="entry name" value="Barstar"/>
    <property type="match status" value="1"/>
</dbReference>
<evidence type="ECO:0000313" key="3">
    <source>
        <dbReference type="EMBL" id="TYU53944.1"/>
    </source>
</evidence>
<dbReference type="Gene3D" id="3.30.370.10">
    <property type="entry name" value="Barstar-like"/>
    <property type="match status" value="1"/>
</dbReference>
<evidence type="ECO:0000313" key="4">
    <source>
        <dbReference type="Proteomes" id="UP000322220"/>
    </source>
</evidence>
<dbReference type="RefSeq" id="WP_077954807.1">
    <property type="nucleotide sequence ID" value="NZ_MKMZ01000009.1"/>
</dbReference>
<organism evidence="3 4">
    <name type="scientific">Listeria monocytogenes</name>
    <dbReference type="NCBI Taxonomy" id="1639"/>
    <lineage>
        <taxon>Bacteria</taxon>
        <taxon>Bacillati</taxon>
        <taxon>Bacillota</taxon>
        <taxon>Bacilli</taxon>
        <taxon>Bacillales</taxon>
        <taxon>Listeriaceae</taxon>
        <taxon>Listeria</taxon>
    </lineage>
</organism>
<reference evidence="3 4" key="1">
    <citation type="submission" date="2019-08" db="EMBL/GenBank/DDBJ databases">
        <title>Soil Listeria distribution.</title>
        <authorList>
            <person name="Liao J."/>
        </authorList>
    </citation>
    <scope>NUCLEOTIDE SEQUENCE [LARGE SCALE GENOMIC DNA]</scope>
    <source>
        <strain evidence="3 4">IN-RH-2-BL1</strain>
    </source>
</reference>
<feature type="domain" description="Barstar (barnase inhibitor)" evidence="2">
    <location>
        <begin position="28"/>
        <end position="109"/>
    </location>
</feature>
<gene>
    <name evidence="3" type="ORF">FZW98_05800</name>
</gene>
<dbReference type="SUPFAM" id="SSF52038">
    <property type="entry name" value="Barstar-related"/>
    <property type="match status" value="1"/>
</dbReference>
<dbReference type="AlphaFoldDB" id="A0AB74NBS6"/>
<evidence type="ECO:0000259" key="2">
    <source>
        <dbReference type="Pfam" id="PF01337"/>
    </source>
</evidence>
<comment type="similarity">
    <text evidence="1">Belongs to the barstar family.</text>
</comment>
<comment type="caution">
    <text evidence="3">The sequence shown here is derived from an EMBL/GenBank/DDBJ whole genome shotgun (WGS) entry which is preliminary data.</text>
</comment>
<dbReference type="InterPro" id="IPR000468">
    <property type="entry name" value="Barstar"/>
</dbReference>
<sequence length="131" mass="15326">MIKNEILSVNTVDILELEKNAKKNECYIVNIRGGNIQTKKSFLELMTEKFLLPDSTGWDSFTDWMTDLSWIDNPCFCIIIKDYTDFLKKDIESKEIAMEIFKEDILPFWENGVTQTVVEGKPRSFKVYLVK</sequence>